<accession>A0A3B1J4K1</accession>
<keyword evidence="6" id="KW-1185">Reference proteome</keyword>
<dbReference type="InterPro" id="IPR008735">
    <property type="entry name" value="PSP94"/>
</dbReference>
<dbReference type="Bgee" id="ENSAMXG00000035468">
    <property type="expression patterns" value="Expressed in head kidney and 8 other cell types or tissues"/>
</dbReference>
<dbReference type="GO" id="GO:0005576">
    <property type="term" value="C:extracellular region"/>
    <property type="evidence" value="ECO:0007669"/>
    <property type="project" value="UniProtKB-SubCell"/>
</dbReference>
<dbReference type="PANTHER" id="PTHR10500:SF7">
    <property type="entry name" value="BETA-MICROSEMINOPROTEIN"/>
    <property type="match status" value="1"/>
</dbReference>
<organism evidence="5 6">
    <name type="scientific">Astyanax mexicanus</name>
    <name type="common">Blind cave fish</name>
    <name type="synonym">Astyanax fasciatus mexicanus</name>
    <dbReference type="NCBI Taxonomy" id="7994"/>
    <lineage>
        <taxon>Eukaryota</taxon>
        <taxon>Metazoa</taxon>
        <taxon>Chordata</taxon>
        <taxon>Craniata</taxon>
        <taxon>Vertebrata</taxon>
        <taxon>Euteleostomi</taxon>
        <taxon>Actinopterygii</taxon>
        <taxon>Neopterygii</taxon>
        <taxon>Teleostei</taxon>
        <taxon>Ostariophysi</taxon>
        <taxon>Characiformes</taxon>
        <taxon>Characoidei</taxon>
        <taxon>Acestrorhamphidae</taxon>
        <taxon>Acestrorhamphinae</taxon>
        <taxon>Astyanax</taxon>
    </lineage>
</organism>
<proteinExistence type="inferred from homology"/>
<comment type="similarity">
    <text evidence="2">Belongs to the beta-microseminoprotein family.</text>
</comment>
<reference evidence="6" key="1">
    <citation type="submission" date="2013-03" db="EMBL/GenBank/DDBJ databases">
        <authorList>
            <person name="Jeffery W."/>
            <person name="Warren W."/>
            <person name="Wilson R.K."/>
        </authorList>
    </citation>
    <scope>NUCLEOTIDE SEQUENCE</scope>
    <source>
        <strain evidence="6">female</strain>
    </source>
</reference>
<evidence type="ECO:0008006" key="7">
    <source>
        <dbReference type="Google" id="ProtNLM"/>
    </source>
</evidence>
<evidence type="ECO:0000256" key="4">
    <source>
        <dbReference type="ARBA" id="ARBA00023157"/>
    </source>
</evidence>
<evidence type="ECO:0000256" key="3">
    <source>
        <dbReference type="ARBA" id="ARBA00022525"/>
    </source>
</evidence>
<dbReference type="Proteomes" id="UP000018467">
    <property type="component" value="Unassembled WGS sequence"/>
</dbReference>
<reference evidence="5" key="3">
    <citation type="submission" date="2025-08" db="UniProtKB">
        <authorList>
            <consortium name="Ensembl"/>
        </authorList>
    </citation>
    <scope>IDENTIFICATION</scope>
</reference>
<protein>
    <recommendedName>
        <fullName evidence="7">Beta-microseminoprotein</fullName>
    </recommendedName>
</protein>
<dbReference type="PANTHER" id="PTHR10500">
    <property type="entry name" value="BETA-MICROSEMINOPROTEIN"/>
    <property type="match status" value="1"/>
</dbReference>
<evidence type="ECO:0000256" key="2">
    <source>
        <dbReference type="ARBA" id="ARBA00010352"/>
    </source>
</evidence>
<reference evidence="6" key="2">
    <citation type="journal article" date="2014" name="Nat. Commun.">
        <title>The cavefish genome reveals candidate genes for eye loss.</title>
        <authorList>
            <person name="McGaugh S.E."/>
            <person name="Gross J.B."/>
            <person name="Aken B."/>
            <person name="Blin M."/>
            <person name="Borowsky R."/>
            <person name="Chalopin D."/>
            <person name="Hinaux H."/>
            <person name="Jeffery W.R."/>
            <person name="Keene A."/>
            <person name="Ma L."/>
            <person name="Minx P."/>
            <person name="Murphy D."/>
            <person name="O'Quin K.E."/>
            <person name="Retaux S."/>
            <person name="Rohner N."/>
            <person name="Searle S.M."/>
            <person name="Stahl B.A."/>
            <person name="Tabin C."/>
            <person name="Volff J.N."/>
            <person name="Yoshizawa M."/>
            <person name="Warren W.C."/>
        </authorList>
    </citation>
    <scope>NUCLEOTIDE SEQUENCE [LARGE SCALE GENOMIC DNA]</scope>
    <source>
        <strain evidence="6">female</strain>
    </source>
</reference>
<evidence type="ECO:0000313" key="5">
    <source>
        <dbReference type="Ensembl" id="ENSAMXP00000036284.1"/>
    </source>
</evidence>
<name>A0A3B1J4K1_ASTMX</name>
<comment type="subcellular location">
    <subcellularLocation>
        <location evidence="1">Secreted</location>
    </subcellularLocation>
</comment>
<sequence>MDTDPSTTFGGSLTIYVSGVSSPTPSAPYKMTLLDCDYFHILEHQPEAMSMLKRSVFLGFVLLALIPLNDAACWRGTYKGKKCKDEVDRTLHSVGSSWTNSKCHKCNCDKGVFSCCDGLPTPVEYPEDCTVEYDYTTCTYEVFKKNDRTSPCSHSAVGK</sequence>
<dbReference type="Ensembl" id="ENSAMXT00000049055.1">
    <property type="protein sequence ID" value="ENSAMXP00000036284.1"/>
    <property type="gene ID" value="ENSAMXG00000035468.1"/>
</dbReference>
<keyword evidence="4" id="KW-1015">Disulfide bond</keyword>
<keyword evidence="3" id="KW-0964">Secreted</keyword>
<dbReference type="Pfam" id="PF05825">
    <property type="entry name" value="PSP94"/>
    <property type="match status" value="1"/>
</dbReference>
<dbReference type="GeneTree" id="ENSGT00940000177721"/>
<reference evidence="5" key="4">
    <citation type="submission" date="2025-09" db="UniProtKB">
        <authorList>
            <consortium name="Ensembl"/>
        </authorList>
    </citation>
    <scope>IDENTIFICATION</scope>
</reference>
<evidence type="ECO:0000256" key="1">
    <source>
        <dbReference type="ARBA" id="ARBA00004613"/>
    </source>
</evidence>
<evidence type="ECO:0000313" key="6">
    <source>
        <dbReference type="Proteomes" id="UP000018467"/>
    </source>
</evidence>
<dbReference type="AlphaFoldDB" id="A0A3B1J4K1"/>
<dbReference type="Gene3D" id="2.60.40.1900">
    <property type="entry name" value="Beta-microseminoprotein (PSP94) domain"/>
    <property type="match status" value="1"/>
</dbReference>
<dbReference type="InParanoid" id="A0A3B1J4K1"/>